<dbReference type="EMBL" id="WOXT01000001">
    <property type="protein sequence ID" value="MUV13539.1"/>
    <property type="molecule type" value="Genomic_DNA"/>
</dbReference>
<evidence type="ECO:0000313" key="2">
    <source>
        <dbReference type="Proteomes" id="UP000479692"/>
    </source>
</evidence>
<name>A0A7C9LI01_9GAMM</name>
<gene>
    <name evidence="1" type="ORF">GN331_04875</name>
</gene>
<evidence type="ECO:0000313" key="1">
    <source>
        <dbReference type="EMBL" id="MUV13539.1"/>
    </source>
</evidence>
<dbReference type="Proteomes" id="UP000479692">
    <property type="component" value="Unassembled WGS sequence"/>
</dbReference>
<dbReference type="RefSeq" id="WP_156640723.1">
    <property type="nucleotide sequence ID" value="NZ_WOXT01000001.1"/>
</dbReference>
<comment type="caution">
    <text evidence="1">The sequence shown here is derived from an EMBL/GenBank/DDBJ whole genome shotgun (WGS) entry which is preliminary data.</text>
</comment>
<accession>A0A7C9LI01</accession>
<dbReference type="AlphaFoldDB" id="A0A7C9LI01"/>
<protein>
    <submittedName>
        <fullName evidence="1">Uncharacterized protein</fullName>
    </submittedName>
</protein>
<organism evidence="1 2">
    <name type="scientific">Noviluteimonas gilva</name>
    <dbReference type="NCBI Taxonomy" id="2682097"/>
    <lineage>
        <taxon>Bacteria</taxon>
        <taxon>Pseudomonadati</taxon>
        <taxon>Pseudomonadota</taxon>
        <taxon>Gammaproteobacteria</taxon>
        <taxon>Lysobacterales</taxon>
        <taxon>Lysobacteraceae</taxon>
        <taxon>Noviluteimonas</taxon>
    </lineage>
</organism>
<keyword evidence="2" id="KW-1185">Reference proteome</keyword>
<proteinExistence type="predicted"/>
<sequence length="77" mass="8513">MNTERKVDVLAVMRRLIDDQKEAWGVADDDLVEATVAVGELIADMRAILAVAERRHTPTFNVIADTARRSLAHVGDI</sequence>
<reference evidence="1 2" key="1">
    <citation type="submission" date="2019-12" db="EMBL/GenBank/DDBJ databases">
        <authorList>
            <person name="Xu J."/>
        </authorList>
    </citation>
    <scope>NUCLEOTIDE SEQUENCE [LARGE SCALE GENOMIC DNA]</scope>
    <source>
        <strain evidence="1 2">HX-5-24</strain>
    </source>
</reference>